<dbReference type="Gene3D" id="3.90.79.10">
    <property type="entry name" value="Nucleoside Triphosphate Pyrophosphohydrolase"/>
    <property type="match status" value="1"/>
</dbReference>
<gene>
    <name evidence="2" type="ORF">RM573_01940</name>
</gene>
<accession>A0ABU2ZXS2</accession>
<dbReference type="EC" id="3.6.-.-" evidence="2"/>
<evidence type="ECO:0000313" key="2">
    <source>
        <dbReference type="EMBL" id="MDT0602345.1"/>
    </source>
</evidence>
<reference evidence="2 3" key="1">
    <citation type="submission" date="2023-09" db="EMBL/GenBank/DDBJ databases">
        <authorList>
            <person name="Rey-Velasco X."/>
        </authorList>
    </citation>
    <scope>NUCLEOTIDE SEQUENCE [LARGE SCALE GENOMIC DNA]</scope>
    <source>
        <strain evidence="2 3">W431</strain>
    </source>
</reference>
<name>A0ABU2ZXS2_9GAMM</name>
<dbReference type="PANTHER" id="PTHR43736">
    <property type="entry name" value="ADP-RIBOSE PYROPHOSPHATASE"/>
    <property type="match status" value="1"/>
</dbReference>
<dbReference type="PROSITE" id="PS51462">
    <property type="entry name" value="NUDIX"/>
    <property type="match status" value="1"/>
</dbReference>
<dbReference type="Pfam" id="PF00293">
    <property type="entry name" value="NUDIX"/>
    <property type="match status" value="1"/>
</dbReference>
<dbReference type="PANTHER" id="PTHR43736:SF1">
    <property type="entry name" value="DIHYDRONEOPTERIN TRIPHOSPHATE DIPHOSPHATASE"/>
    <property type="match status" value="1"/>
</dbReference>
<proteinExistence type="predicted"/>
<dbReference type="InterPro" id="IPR015797">
    <property type="entry name" value="NUDIX_hydrolase-like_dom_sf"/>
</dbReference>
<feature type="domain" description="Nudix hydrolase" evidence="1">
    <location>
        <begin position="47"/>
        <end position="177"/>
    </location>
</feature>
<evidence type="ECO:0000259" key="1">
    <source>
        <dbReference type="PROSITE" id="PS51462"/>
    </source>
</evidence>
<keyword evidence="2" id="KW-0378">Hydrolase</keyword>
<dbReference type="SUPFAM" id="SSF55811">
    <property type="entry name" value="Nudix"/>
    <property type="match status" value="1"/>
</dbReference>
<dbReference type="CDD" id="cd03424">
    <property type="entry name" value="NUDIX_ADPRase_Nudt5_UGPPase_Nudt14"/>
    <property type="match status" value="1"/>
</dbReference>
<keyword evidence="3" id="KW-1185">Reference proteome</keyword>
<dbReference type="Proteomes" id="UP001266357">
    <property type="component" value="Unassembled WGS sequence"/>
</dbReference>
<organism evidence="2 3">
    <name type="scientific">Thalassotalea castellviae</name>
    <dbReference type="NCBI Taxonomy" id="3075612"/>
    <lineage>
        <taxon>Bacteria</taxon>
        <taxon>Pseudomonadati</taxon>
        <taxon>Pseudomonadota</taxon>
        <taxon>Gammaproteobacteria</taxon>
        <taxon>Alteromonadales</taxon>
        <taxon>Colwelliaceae</taxon>
        <taxon>Thalassotalea</taxon>
    </lineage>
</organism>
<dbReference type="GO" id="GO:0016787">
    <property type="term" value="F:hydrolase activity"/>
    <property type="evidence" value="ECO:0007669"/>
    <property type="project" value="UniProtKB-KW"/>
</dbReference>
<sequence>MAVYLGNTEKGEIEIIKEQVVYENDFAVIYDDYVKFPEGDGRYLRTEWKAPYGVMIFPKNSQGDILLIRNFRHENRSWTWEVPKGFGEIGLSSLECAKKELEEETGFEGINWNKLKTLKNSDFETHIYNVTILHKKEQSTPEVGESISEVRFFSKKEFQSLIFNDEVSDPITLFFLSYSMMEE</sequence>
<evidence type="ECO:0000313" key="3">
    <source>
        <dbReference type="Proteomes" id="UP001266357"/>
    </source>
</evidence>
<dbReference type="EMBL" id="JAVRIF010000001">
    <property type="protein sequence ID" value="MDT0602345.1"/>
    <property type="molecule type" value="Genomic_DNA"/>
</dbReference>
<comment type="caution">
    <text evidence="2">The sequence shown here is derived from an EMBL/GenBank/DDBJ whole genome shotgun (WGS) entry which is preliminary data.</text>
</comment>
<protein>
    <submittedName>
        <fullName evidence="2">NUDIX hydrolase</fullName>
        <ecNumber evidence="2">3.6.-.-</ecNumber>
    </submittedName>
</protein>
<dbReference type="InterPro" id="IPR000086">
    <property type="entry name" value="NUDIX_hydrolase_dom"/>
</dbReference>
<dbReference type="RefSeq" id="WP_311576390.1">
    <property type="nucleotide sequence ID" value="NZ_JAVRIF010000001.1"/>
</dbReference>